<dbReference type="InterPro" id="IPR000073">
    <property type="entry name" value="AB_hydrolase_1"/>
</dbReference>
<dbReference type="PRINTS" id="PR00412">
    <property type="entry name" value="EPOXHYDRLASE"/>
</dbReference>
<dbReference type="Pfam" id="PF00561">
    <property type="entry name" value="Abhydrolase_1"/>
    <property type="match status" value="1"/>
</dbReference>
<comment type="similarity">
    <text evidence="2">Belongs to the AB hydrolase superfamily. Epoxide hydrolase family.</text>
</comment>
<protein>
    <submittedName>
        <fullName evidence="5">Bifunctional epoxide hydrolase 2</fullName>
    </submittedName>
</protein>
<dbReference type="Proteomes" id="UP001194696">
    <property type="component" value="Unassembled WGS sequence"/>
</dbReference>
<dbReference type="PANTHER" id="PTHR43329">
    <property type="entry name" value="EPOXIDE HYDROLASE"/>
    <property type="match status" value="1"/>
</dbReference>
<accession>A0ABQ7KEC4</accession>
<keyword evidence="6" id="KW-1185">Reference proteome</keyword>
<dbReference type="EMBL" id="JAAAIM010000041">
    <property type="protein sequence ID" value="KAG0297085.1"/>
    <property type="molecule type" value="Genomic_DNA"/>
</dbReference>
<name>A0ABQ7KEC4_9FUNG</name>
<dbReference type="SUPFAM" id="SSF53474">
    <property type="entry name" value="alpha/beta-Hydrolases"/>
    <property type="match status" value="1"/>
</dbReference>
<dbReference type="InterPro" id="IPR000639">
    <property type="entry name" value="Epox_hydrolase-like"/>
</dbReference>
<reference evidence="5 6" key="1">
    <citation type="journal article" date="2020" name="Fungal Divers.">
        <title>Resolving the Mortierellaceae phylogeny through synthesis of multi-gene phylogenetics and phylogenomics.</title>
        <authorList>
            <person name="Vandepol N."/>
            <person name="Liber J."/>
            <person name="Desiro A."/>
            <person name="Na H."/>
            <person name="Kennedy M."/>
            <person name="Barry K."/>
            <person name="Grigoriev I.V."/>
            <person name="Miller A.N."/>
            <person name="O'Donnell K."/>
            <person name="Stajich J.E."/>
            <person name="Bonito G."/>
        </authorList>
    </citation>
    <scope>NUCLEOTIDE SEQUENCE [LARGE SCALE GENOMIC DNA]</scope>
    <source>
        <strain evidence="5 6">AD045</strain>
    </source>
</reference>
<dbReference type="InterPro" id="IPR029058">
    <property type="entry name" value="AB_hydrolase_fold"/>
</dbReference>
<feature type="region of interest" description="Disordered" evidence="3">
    <location>
        <begin position="364"/>
        <end position="387"/>
    </location>
</feature>
<proteinExistence type="inferred from homology"/>
<feature type="compositionally biased region" description="Basic and acidic residues" evidence="3">
    <location>
        <begin position="374"/>
        <end position="387"/>
    </location>
</feature>
<comment type="caution">
    <text evidence="5">The sequence shown here is derived from an EMBL/GenBank/DDBJ whole genome shotgun (WGS) entry which is preliminary data.</text>
</comment>
<organism evidence="5 6">
    <name type="scientific">Linnemannia gamsii</name>
    <dbReference type="NCBI Taxonomy" id="64522"/>
    <lineage>
        <taxon>Eukaryota</taxon>
        <taxon>Fungi</taxon>
        <taxon>Fungi incertae sedis</taxon>
        <taxon>Mucoromycota</taxon>
        <taxon>Mortierellomycotina</taxon>
        <taxon>Mortierellomycetes</taxon>
        <taxon>Mortierellales</taxon>
        <taxon>Mortierellaceae</taxon>
        <taxon>Linnemannia</taxon>
    </lineage>
</organism>
<feature type="domain" description="AB hydrolase-1" evidence="4">
    <location>
        <begin position="81"/>
        <end position="332"/>
    </location>
</feature>
<evidence type="ECO:0000256" key="3">
    <source>
        <dbReference type="SAM" id="MobiDB-lite"/>
    </source>
</evidence>
<keyword evidence="1 5" id="KW-0378">Hydrolase</keyword>
<sequence length="387" mass="43544">MSQSDNINTTATAADAAAPVVFSIRQYMEMTLANVVYLDMADAVKPTTAPEYQPSSFNHKYATLGGYKYHYVEEGDPNNQTVVLVHGFPDLWYGWRYQIRHLVDMGFHVIAVDNLGSGETDQPKCVGLEVAPYASKNLAKNLVELLDQLNIDKAVFIGHDWGAFVVWKVGMYFPERCHGIISVGNPHRQPTVKPTGPKELAAENPLFSYMPEFEQPEIETWFNGNTNTFATAYFNMVYGGRPGTNAEEKRFYIDSYSRASFHGALNYYRAWQFNHKDELPYVGKPYTVPSLLIIAEEDQVLTPAYVRGVPHDLFVDLEQSSIAVGGHNVQTEAVDEVNQELTRYLTKLFDEKLKIPRTKTKVQQVQENKAAVGGDHETSAQTVAREE</sequence>
<evidence type="ECO:0000313" key="5">
    <source>
        <dbReference type="EMBL" id="KAG0297085.1"/>
    </source>
</evidence>
<gene>
    <name evidence="5" type="primary">EPHX2</name>
    <name evidence="5" type="ORF">BGZ96_007786</name>
</gene>
<evidence type="ECO:0000256" key="2">
    <source>
        <dbReference type="ARBA" id="ARBA00038334"/>
    </source>
</evidence>
<dbReference type="Gene3D" id="3.40.50.1820">
    <property type="entry name" value="alpha/beta hydrolase"/>
    <property type="match status" value="1"/>
</dbReference>
<dbReference type="GO" id="GO:0016787">
    <property type="term" value="F:hydrolase activity"/>
    <property type="evidence" value="ECO:0007669"/>
    <property type="project" value="UniProtKB-KW"/>
</dbReference>
<evidence type="ECO:0000313" key="6">
    <source>
        <dbReference type="Proteomes" id="UP001194696"/>
    </source>
</evidence>
<evidence type="ECO:0000256" key="1">
    <source>
        <dbReference type="ARBA" id="ARBA00022801"/>
    </source>
</evidence>
<evidence type="ECO:0000259" key="4">
    <source>
        <dbReference type="Pfam" id="PF00561"/>
    </source>
</evidence>